<dbReference type="SUPFAM" id="SSF56112">
    <property type="entry name" value="Protein kinase-like (PK-like)"/>
    <property type="match status" value="1"/>
</dbReference>
<sequence length="248" mass="27306">MDLAPVRARLVRRFGPDIHDWVDLVPDRVAELADRWGLKVGEPYGTGNTSVVFRCDAGVLKVSPQVEFTAEQVRTLQLFEPTGRVPKVLMHADGAVLMETIEPGEPVVTPPPLDDYAQFLRDLRTPATEGPRHLAEGTEEIFVRVEQRGVDVGDARRIRDELVSSQTEQVLLHGDLHLFNVLNGPKLMAIDPKACLGDPCFDAVDYALATKRSEDLLAGSSIIAAVAKAADLDVDRLAAWCRVFAWMS</sequence>
<dbReference type="EMBL" id="SLWS01000016">
    <property type="protein sequence ID" value="TCO48102.1"/>
    <property type="molecule type" value="Genomic_DNA"/>
</dbReference>
<dbReference type="GO" id="GO:0016301">
    <property type="term" value="F:kinase activity"/>
    <property type="evidence" value="ECO:0007669"/>
    <property type="project" value="UniProtKB-KW"/>
</dbReference>
<dbReference type="Gene3D" id="3.90.1200.10">
    <property type="match status" value="1"/>
</dbReference>
<dbReference type="InterPro" id="IPR011009">
    <property type="entry name" value="Kinase-like_dom_sf"/>
</dbReference>
<dbReference type="GO" id="GO:0016773">
    <property type="term" value="F:phosphotransferase activity, alcohol group as acceptor"/>
    <property type="evidence" value="ECO:0007669"/>
    <property type="project" value="InterPro"/>
</dbReference>
<dbReference type="OrthoDB" id="3638028at2"/>
<dbReference type="Pfam" id="PF04655">
    <property type="entry name" value="APH_6_hur"/>
    <property type="match status" value="1"/>
</dbReference>
<accession>A0A4R2ITZ8</accession>
<organism evidence="1 2">
    <name type="scientific">Actinocrispum wychmicini</name>
    <dbReference type="NCBI Taxonomy" id="1213861"/>
    <lineage>
        <taxon>Bacteria</taxon>
        <taxon>Bacillati</taxon>
        <taxon>Actinomycetota</taxon>
        <taxon>Actinomycetes</taxon>
        <taxon>Pseudonocardiales</taxon>
        <taxon>Pseudonocardiaceae</taxon>
        <taxon>Actinocrispum</taxon>
    </lineage>
</organism>
<dbReference type="AlphaFoldDB" id="A0A4R2ITZ8"/>
<keyword evidence="2" id="KW-1185">Reference proteome</keyword>
<dbReference type="Proteomes" id="UP000295680">
    <property type="component" value="Unassembled WGS sequence"/>
</dbReference>
<dbReference type="RefSeq" id="WP_132125502.1">
    <property type="nucleotide sequence ID" value="NZ_SLWS01000016.1"/>
</dbReference>
<name>A0A4R2ITZ8_9PSEU</name>
<proteinExistence type="predicted"/>
<dbReference type="GO" id="GO:0019748">
    <property type="term" value="P:secondary metabolic process"/>
    <property type="evidence" value="ECO:0007669"/>
    <property type="project" value="InterPro"/>
</dbReference>
<evidence type="ECO:0000313" key="1">
    <source>
        <dbReference type="EMBL" id="TCO48102.1"/>
    </source>
</evidence>
<dbReference type="InterPro" id="IPR006748">
    <property type="entry name" value="NH2Glyco/OHUrea_AB-resist_kin"/>
</dbReference>
<keyword evidence="1" id="KW-0808">Transferase</keyword>
<evidence type="ECO:0000313" key="2">
    <source>
        <dbReference type="Proteomes" id="UP000295680"/>
    </source>
</evidence>
<comment type="caution">
    <text evidence="1">The sequence shown here is derived from an EMBL/GenBank/DDBJ whole genome shotgun (WGS) entry which is preliminary data.</text>
</comment>
<keyword evidence="1" id="KW-0418">Kinase</keyword>
<reference evidence="1 2" key="1">
    <citation type="submission" date="2019-03" db="EMBL/GenBank/DDBJ databases">
        <title>Genomic Encyclopedia of Type Strains, Phase IV (KMG-IV): sequencing the most valuable type-strain genomes for metagenomic binning, comparative biology and taxonomic classification.</title>
        <authorList>
            <person name="Goeker M."/>
        </authorList>
    </citation>
    <scope>NUCLEOTIDE SEQUENCE [LARGE SCALE GENOMIC DNA]</scope>
    <source>
        <strain evidence="1 2">DSM 45934</strain>
    </source>
</reference>
<gene>
    <name evidence="1" type="ORF">EV192_116155</name>
</gene>
<protein>
    <submittedName>
        <fullName evidence="1">Streptomycin 6-kinase</fullName>
    </submittedName>
</protein>